<keyword evidence="1" id="KW-0472">Membrane</keyword>
<dbReference type="AlphaFoldDB" id="A0A1F5G6L5"/>
<dbReference type="InterPro" id="IPR011990">
    <property type="entry name" value="TPR-like_helical_dom_sf"/>
</dbReference>
<accession>A0A1F5G6L5</accession>
<name>A0A1F5G6L5_9BACT</name>
<dbReference type="Gene3D" id="1.25.40.10">
    <property type="entry name" value="Tetratricopeptide repeat domain"/>
    <property type="match status" value="1"/>
</dbReference>
<dbReference type="EMBL" id="MFAZ01000012">
    <property type="protein sequence ID" value="OGD87520.1"/>
    <property type="molecule type" value="Genomic_DNA"/>
</dbReference>
<gene>
    <name evidence="2" type="ORF">A2870_04185</name>
</gene>
<evidence type="ECO:0000313" key="3">
    <source>
        <dbReference type="Proteomes" id="UP000179102"/>
    </source>
</evidence>
<protein>
    <submittedName>
        <fullName evidence="2">Uncharacterized protein</fullName>
    </submittedName>
</protein>
<organism evidence="2 3">
    <name type="scientific">Candidatus Curtissbacteria bacterium RIFCSPHIGHO2_01_FULL_41_11</name>
    <dbReference type="NCBI Taxonomy" id="1797711"/>
    <lineage>
        <taxon>Bacteria</taxon>
        <taxon>Candidatus Curtissiibacteriota</taxon>
    </lineage>
</organism>
<sequence>MIQFNNLLSPHNLRPTTLKFRGVNNITRIISAFFPAAFRIVLVLLILAAFGMAISEKPNPSKRKVLGQQTKMEGKNDLMIDKEAIDAEIKKTRDVIYARPDYAGAWLRLSVLYEGLGESDLAEQSRETAKNLDPDL</sequence>
<reference evidence="2 3" key="1">
    <citation type="journal article" date="2016" name="Nat. Commun.">
        <title>Thousands of microbial genomes shed light on interconnected biogeochemical processes in an aquifer system.</title>
        <authorList>
            <person name="Anantharaman K."/>
            <person name="Brown C.T."/>
            <person name="Hug L.A."/>
            <person name="Sharon I."/>
            <person name="Castelle C.J."/>
            <person name="Probst A.J."/>
            <person name="Thomas B.C."/>
            <person name="Singh A."/>
            <person name="Wilkins M.J."/>
            <person name="Karaoz U."/>
            <person name="Brodie E.L."/>
            <person name="Williams K.H."/>
            <person name="Hubbard S.S."/>
            <person name="Banfield J.F."/>
        </authorList>
    </citation>
    <scope>NUCLEOTIDE SEQUENCE [LARGE SCALE GENOMIC DNA]</scope>
</reference>
<dbReference type="Proteomes" id="UP000179102">
    <property type="component" value="Unassembled WGS sequence"/>
</dbReference>
<feature type="transmembrane region" description="Helical" evidence="1">
    <location>
        <begin position="29"/>
        <end position="54"/>
    </location>
</feature>
<evidence type="ECO:0000313" key="2">
    <source>
        <dbReference type="EMBL" id="OGD87520.1"/>
    </source>
</evidence>
<comment type="caution">
    <text evidence="2">The sequence shown here is derived from an EMBL/GenBank/DDBJ whole genome shotgun (WGS) entry which is preliminary data.</text>
</comment>
<proteinExistence type="predicted"/>
<keyword evidence="1" id="KW-1133">Transmembrane helix</keyword>
<keyword evidence="1" id="KW-0812">Transmembrane</keyword>
<evidence type="ECO:0000256" key="1">
    <source>
        <dbReference type="SAM" id="Phobius"/>
    </source>
</evidence>